<comment type="caution">
    <text evidence="1">The sequence shown here is derived from an EMBL/GenBank/DDBJ whole genome shotgun (WGS) entry which is preliminary data.</text>
</comment>
<evidence type="ECO:0000313" key="1">
    <source>
        <dbReference type="EMBL" id="PWD98850.1"/>
    </source>
</evidence>
<organism evidence="1 2">
    <name type="scientific">Marinilabilia rubra</name>
    <dbReference type="NCBI Taxonomy" id="2162893"/>
    <lineage>
        <taxon>Bacteria</taxon>
        <taxon>Pseudomonadati</taxon>
        <taxon>Bacteroidota</taxon>
        <taxon>Bacteroidia</taxon>
        <taxon>Marinilabiliales</taxon>
        <taxon>Marinilabiliaceae</taxon>
        <taxon>Marinilabilia</taxon>
    </lineage>
</organism>
<protein>
    <submittedName>
        <fullName evidence="1">Uncharacterized protein</fullName>
    </submittedName>
</protein>
<dbReference type="EMBL" id="QEWP01000011">
    <property type="protein sequence ID" value="PWD98850.1"/>
    <property type="molecule type" value="Genomic_DNA"/>
</dbReference>
<proteinExistence type="predicted"/>
<dbReference type="AlphaFoldDB" id="A0A2U2B701"/>
<reference evidence="1 2" key="1">
    <citation type="submission" date="2018-05" db="EMBL/GenBank/DDBJ databases">
        <title>Marinilabilia rubrum sp. nov., isolated from saltern sediment.</title>
        <authorList>
            <person name="Zhang R."/>
        </authorList>
    </citation>
    <scope>NUCLEOTIDE SEQUENCE [LARGE SCALE GENOMIC DNA]</scope>
    <source>
        <strain evidence="1 2">WTE16</strain>
    </source>
</reference>
<evidence type="ECO:0000313" key="2">
    <source>
        <dbReference type="Proteomes" id="UP000244956"/>
    </source>
</evidence>
<sequence length="62" mass="7131">MRFTGRFLSTLFNLILFIQKANPAIQKLTSVIQKVSGIFLNFFADCCFSESEFCVCEDEKLK</sequence>
<gene>
    <name evidence="1" type="ORF">DDZ16_14025</name>
</gene>
<dbReference type="Proteomes" id="UP000244956">
    <property type="component" value="Unassembled WGS sequence"/>
</dbReference>
<accession>A0A2U2B701</accession>
<name>A0A2U2B701_9BACT</name>
<keyword evidence="2" id="KW-1185">Reference proteome</keyword>